<dbReference type="PANTHER" id="PTHR11669:SF8">
    <property type="entry name" value="DNA POLYMERASE III SUBUNIT DELTA"/>
    <property type="match status" value="1"/>
</dbReference>
<evidence type="ECO:0000256" key="2">
    <source>
        <dbReference type="ARBA" id="ARBA00014363"/>
    </source>
</evidence>
<dbReference type="EC" id="2.7.7.7" evidence="1"/>
<dbReference type="SUPFAM" id="SSF52540">
    <property type="entry name" value="P-loop containing nucleoside triphosphate hydrolases"/>
    <property type="match status" value="1"/>
</dbReference>
<dbReference type="PANTHER" id="PTHR11669">
    <property type="entry name" value="REPLICATION FACTOR C / DNA POLYMERASE III GAMMA-TAU SUBUNIT"/>
    <property type="match status" value="1"/>
</dbReference>
<dbReference type="Proteomes" id="UP001595733">
    <property type="component" value="Unassembled WGS sequence"/>
</dbReference>
<dbReference type="Pfam" id="PF09115">
    <property type="entry name" value="DNApol3-delta_C"/>
    <property type="match status" value="1"/>
</dbReference>
<keyword evidence="6" id="KW-0239">DNA-directed DNA polymerase</keyword>
<keyword evidence="3" id="KW-0808">Transferase</keyword>
<dbReference type="Pfam" id="PF13177">
    <property type="entry name" value="DNA_pol3_delta2"/>
    <property type="match status" value="1"/>
</dbReference>
<dbReference type="EMBL" id="JBHSEF010000025">
    <property type="protein sequence ID" value="MFC4355830.1"/>
    <property type="molecule type" value="Genomic_DNA"/>
</dbReference>
<accession>A0ABV8UXW8</accession>
<keyword evidence="4" id="KW-0548">Nucleotidyltransferase</keyword>
<proteinExistence type="predicted"/>
<evidence type="ECO:0000256" key="1">
    <source>
        <dbReference type="ARBA" id="ARBA00012417"/>
    </source>
</evidence>
<dbReference type="Gene3D" id="1.20.272.10">
    <property type="match status" value="1"/>
</dbReference>
<evidence type="ECO:0000256" key="6">
    <source>
        <dbReference type="ARBA" id="ARBA00022932"/>
    </source>
</evidence>
<protein>
    <recommendedName>
        <fullName evidence="2">DNA polymerase III subunit delta'</fullName>
        <ecNumber evidence="1">2.7.7.7</ecNumber>
    </recommendedName>
</protein>
<evidence type="ECO:0000259" key="8">
    <source>
        <dbReference type="Pfam" id="PF09115"/>
    </source>
</evidence>
<dbReference type="RefSeq" id="WP_378142390.1">
    <property type="nucleotide sequence ID" value="NZ_JBHSEF010000025.1"/>
</dbReference>
<sequence>MEWRAHQAPELQPRLVAQVTRMKENDRLGHAYLFTGESGSGKLASAHYLIQLTLCEAGENVPCETCRACRLVKSGNHLNVHHLEPDGQFIKREQVDQLIHELSKTAREKGRKFYVIQESHRMNASSSNALLKFLEEPTSDVTALLLTEQPHALLQTIRSRCQQMTLQPISPDLVKEQLMAQQVSETMASTVSRLVPSVEEGLALIEEEEFGLARKGVLKLIEALERGTAHALVQAHEHVIPLLKDKEKADRILDLLLFAYRDIIAVKANPMSTCTFPDKKAFWEQLAMKSTFEQLTYQLEHIMKARRRLHQNANRTLLMEQLVIELREVSPVV</sequence>
<gene>
    <name evidence="9" type="ORF">ACFO0S_12285</name>
</gene>
<comment type="caution">
    <text evidence="9">The sequence shown here is derived from an EMBL/GenBank/DDBJ whole genome shotgun (WGS) entry which is preliminary data.</text>
</comment>
<evidence type="ECO:0000313" key="10">
    <source>
        <dbReference type="Proteomes" id="UP001595733"/>
    </source>
</evidence>
<evidence type="ECO:0000256" key="4">
    <source>
        <dbReference type="ARBA" id="ARBA00022695"/>
    </source>
</evidence>
<evidence type="ECO:0000256" key="5">
    <source>
        <dbReference type="ARBA" id="ARBA00022705"/>
    </source>
</evidence>
<evidence type="ECO:0000256" key="3">
    <source>
        <dbReference type="ARBA" id="ARBA00022679"/>
    </source>
</evidence>
<organism evidence="9 10">
    <name type="scientific">Chryseomicrobium palamuruense</name>
    <dbReference type="NCBI Taxonomy" id="682973"/>
    <lineage>
        <taxon>Bacteria</taxon>
        <taxon>Bacillati</taxon>
        <taxon>Bacillota</taxon>
        <taxon>Bacilli</taxon>
        <taxon>Bacillales</taxon>
        <taxon>Caryophanaceae</taxon>
        <taxon>Chryseomicrobium</taxon>
    </lineage>
</organism>
<name>A0ABV8UXW8_9BACL</name>
<reference evidence="10" key="1">
    <citation type="journal article" date="2019" name="Int. J. Syst. Evol. Microbiol.">
        <title>The Global Catalogue of Microorganisms (GCM) 10K type strain sequencing project: providing services to taxonomists for standard genome sequencing and annotation.</title>
        <authorList>
            <consortium name="The Broad Institute Genomics Platform"/>
            <consortium name="The Broad Institute Genome Sequencing Center for Infectious Disease"/>
            <person name="Wu L."/>
            <person name="Ma J."/>
        </authorList>
    </citation>
    <scope>NUCLEOTIDE SEQUENCE [LARGE SCALE GENOMIC DNA]</scope>
    <source>
        <strain evidence="10">CCUG 50353</strain>
    </source>
</reference>
<feature type="domain" description="DNA polymerase III delta subunit C-terminal" evidence="8">
    <location>
        <begin position="241"/>
        <end position="326"/>
    </location>
</feature>
<dbReference type="InterPro" id="IPR027417">
    <property type="entry name" value="P-loop_NTPase"/>
</dbReference>
<dbReference type="InterPro" id="IPR050238">
    <property type="entry name" value="DNA_Rep/Repair_Clamp_Loader"/>
</dbReference>
<evidence type="ECO:0000256" key="7">
    <source>
        <dbReference type="ARBA" id="ARBA00049244"/>
    </source>
</evidence>
<evidence type="ECO:0000313" key="9">
    <source>
        <dbReference type="EMBL" id="MFC4355830.1"/>
    </source>
</evidence>
<keyword evidence="5" id="KW-0235">DNA replication</keyword>
<dbReference type="Gene3D" id="3.40.50.300">
    <property type="entry name" value="P-loop containing nucleotide triphosphate hydrolases"/>
    <property type="match status" value="1"/>
</dbReference>
<keyword evidence="10" id="KW-1185">Reference proteome</keyword>
<comment type="catalytic activity">
    <reaction evidence="7">
        <text>DNA(n) + a 2'-deoxyribonucleoside 5'-triphosphate = DNA(n+1) + diphosphate</text>
        <dbReference type="Rhea" id="RHEA:22508"/>
        <dbReference type="Rhea" id="RHEA-COMP:17339"/>
        <dbReference type="Rhea" id="RHEA-COMP:17340"/>
        <dbReference type="ChEBI" id="CHEBI:33019"/>
        <dbReference type="ChEBI" id="CHEBI:61560"/>
        <dbReference type="ChEBI" id="CHEBI:173112"/>
        <dbReference type="EC" id="2.7.7.7"/>
    </reaction>
</comment>
<dbReference type="InterPro" id="IPR015199">
    <property type="entry name" value="DNA_pol_III_delta_C"/>
</dbReference>